<dbReference type="AlphaFoldDB" id="A0A015VXZ2"/>
<evidence type="ECO:0000313" key="1">
    <source>
        <dbReference type="EMBL" id="EXY90858.1"/>
    </source>
</evidence>
<gene>
    <name evidence="1" type="ORF">M125_2425</name>
</gene>
<name>A0A015VXZ2_BACFG</name>
<dbReference type="SUPFAM" id="SSF53474">
    <property type="entry name" value="alpha/beta-Hydrolases"/>
    <property type="match status" value="2"/>
</dbReference>
<dbReference type="PATRIC" id="fig|1339316.3.peg.2330"/>
<dbReference type="RefSeq" id="WP_005792797.1">
    <property type="nucleotide sequence ID" value="NZ_JGDB01000107.1"/>
</dbReference>
<evidence type="ECO:0000313" key="2">
    <source>
        <dbReference type="Proteomes" id="UP000020773"/>
    </source>
</evidence>
<accession>A0A015VXZ2</accession>
<proteinExistence type="predicted"/>
<protein>
    <submittedName>
        <fullName evidence="1">Lipase family protein</fullName>
    </submittedName>
</protein>
<organism evidence="1 2">
    <name type="scientific">Bacteroides fragilis str. 3998T(B)3</name>
    <dbReference type="NCBI Taxonomy" id="1339316"/>
    <lineage>
        <taxon>Bacteria</taxon>
        <taxon>Pseudomonadati</taxon>
        <taxon>Bacteroidota</taxon>
        <taxon>Bacteroidia</taxon>
        <taxon>Bacteroidales</taxon>
        <taxon>Bacteroidaceae</taxon>
        <taxon>Bacteroides</taxon>
    </lineage>
</organism>
<reference evidence="1 2" key="1">
    <citation type="submission" date="2014-02" db="EMBL/GenBank/DDBJ databases">
        <authorList>
            <person name="Sears C."/>
            <person name="Carroll K."/>
            <person name="Sack B.R."/>
            <person name="Qadri F."/>
            <person name="Myers L.L."/>
            <person name="Chung G.-T."/>
            <person name="Escheverria P."/>
            <person name="Fraser C.M."/>
            <person name="Sadzewicz L."/>
            <person name="Shefchek K.A."/>
            <person name="Tallon L."/>
            <person name="Das S.P."/>
            <person name="Daugherty S."/>
            <person name="Mongodin E.F."/>
        </authorList>
    </citation>
    <scope>NUCLEOTIDE SEQUENCE [LARGE SCALE GENOMIC DNA]</scope>
    <source>
        <strain evidence="2">3998T(B)3</strain>
    </source>
</reference>
<sequence length="489" mass="56637">MIEFIDPNSNKLVSSGPTMARKAYYIHGTTSDNDRWSNYPSTVQQLNRIAFGIGVDKNDTEGINDMGSEKFKEACCDFSFEWGNNGILKAGNNWFLNTVEDRRIASEKLIEHINGNIGKCEEVVLIGHSHGGNVAIQAADKIFSKIPAVKRVFVLTIGTPAFNRLFITSYINNKNLITFNEKVSEKILYLGKDYVVPVIKLGRKFWGPLGIFLYINCENPATWKNKDKITHIALWNKKDHVDDMAWVLDRNKYFPYHGMTNNSAYFTNSITDNVEFDFAPADIRDYYKREIKPFAEWLANLDYLRFCLVDLRLKGYDLPKMPTLLTYKEYIVRRKKMEASKLEEKKYVNERDALRVDIPKPKPIMMCASTRLREEANDLQELFKSTNGFYQFMTDIDEAKKDRSKVVDTQMVIDIYQQKHPEIQAIEEIKQEMYRETEFLEKAMAIYLLDNTSFGEHGFDLANPKLIEKAINDGRIKPFPNARNINTEF</sequence>
<dbReference type="Proteomes" id="UP000020773">
    <property type="component" value="Unassembled WGS sequence"/>
</dbReference>
<dbReference type="EMBL" id="JGDB01000107">
    <property type="protein sequence ID" value="EXY90858.1"/>
    <property type="molecule type" value="Genomic_DNA"/>
</dbReference>
<dbReference type="Gene3D" id="3.40.50.1820">
    <property type="entry name" value="alpha/beta hydrolase"/>
    <property type="match status" value="1"/>
</dbReference>
<dbReference type="InterPro" id="IPR029058">
    <property type="entry name" value="AB_hydrolase_fold"/>
</dbReference>
<comment type="caution">
    <text evidence="1">The sequence shown here is derived from an EMBL/GenBank/DDBJ whole genome shotgun (WGS) entry which is preliminary data.</text>
</comment>